<evidence type="ECO:0000256" key="5">
    <source>
        <dbReference type="ARBA" id="ARBA00023136"/>
    </source>
</evidence>
<keyword evidence="3 7" id="KW-1134">Transmembrane beta strand</keyword>
<dbReference type="NCBIfam" id="TIGR04056">
    <property type="entry name" value="OMP_RagA_SusC"/>
    <property type="match status" value="1"/>
</dbReference>
<dbReference type="Gene3D" id="3.55.50.30">
    <property type="match status" value="1"/>
</dbReference>
<dbReference type="RefSeq" id="WP_321562346.1">
    <property type="nucleotide sequence ID" value="NZ_CP139558.1"/>
</dbReference>
<evidence type="ECO:0000256" key="4">
    <source>
        <dbReference type="ARBA" id="ARBA00022692"/>
    </source>
</evidence>
<dbReference type="Pfam" id="PF13715">
    <property type="entry name" value="CarbopepD_reg_2"/>
    <property type="match status" value="1"/>
</dbReference>
<keyword evidence="6 7" id="KW-0998">Cell outer membrane</keyword>
<keyword evidence="10" id="KW-0675">Receptor</keyword>
<accession>A0ABZ0TK55</accession>
<protein>
    <submittedName>
        <fullName evidence="10">TonB-dependent receptor</fullName>
    </submittedName>
</protein>
<dbReference type="Gene3D" id="2.40.170.20">
    <property type="entry name" value="TonB-dependent receptor, beta-barrel domain"/>
    <property type="match status" value="1"/>
</dbReference>
<dbReference type="InterPro" id="IPR023997">
    <property type="entry name" value="TonB-dep_OMP_SusC/RagA_CS"/>
</dbReference>
<dbReference type="Pfam" id="PF07715">
    <property type="entry name" value="Plug"/>
    <property type="match status" value="1"/>
</dbReference>
<comment type="similarity">
    <text evidence="7">Belongs to the TonB-dependent receptor family.</text>
</comment>
<evidence type="ECO:0000259" key="9">
    <source>
        <dbReference type="Pfam" id="PF07715"/>
    </source>
</evidence>
<keyword evidence="5 7" id="KW-0472">Membrane</keyword>
<dbReference type="InterPro" id="IPR008969">
    <property type="entry name" value="CarboxyPept-like_regulatory"/>
</dbReference>
<evidence type="ECO:0000256" key="2">
    <source>
        <dbReference type="ARBA" id="ARBA00022448"/>
    </source>
</evidence>
<name>A0ABZ0TK55_9SPHI</name>
<dbReference type="InterPro" id="IPR039426">
    <property type="entry name" value="TonB-dep_rcpt-like"/>
</dbReference>
<proteinExistence type="inferred from homology"/>
<sequence>MFFGAYAQGAPPKITLNVTNASLENVVASIQQQSGYDFVYAANLLKTGKPVTITISSNSINDVMDKCLSGQPLTYTITRKTVTIKSKTPTSAPATEKEPSRVSGLVTDEKNQPLPGVTVKDKLSGKISVTDNDGHYQFAVESNAVLVFSFIGYERLEIPRQEKTDINVTMKPQNSGLNEIVVIGYGTTKKSDLTASVSSISKEALSQRTLFSFADAIKGKAAGVQITQNDGTPGSDNTIRIRGASSVSASSTPLYVIDGVLQDDANNISPGDIENIEILKDASGTAIYGSRGANGVILITTKSGKSGKAQVELYNNTGYQTPAHLYNLMNSSEYVHRQYLANYVYAPASSVDPNTPASTLTGYNYYRDTPLGTPGGFWGVPTDSPYSTWQNYTSPDSVNTDWQKAMFQHSLVQEYRLSVQGGTKDTKYAFMGGYLNQGGLIVFSDYQRYNGRFNFQQNLAKNVTVTSNISFTRSNTDGFIPTTSALNGGIVSNPIITAMLQQPPANPLSFTDIEDNAQQAGYITTNPYSLAKYVTNNRNISELITRLALDWTIDDHFSFRSTGTLTYTNANTDSYYPKNVSAGSKFNGRALLSRGVTNRYLNENLLYYKTQINKDNRINAFVGATFEQSKYSLITAENQNYNVETLGVFGLSNGTTPIIPTYNIAKWTMASFLGRAEYSFKNKYLFTATMRADGSSRFSGANKWGYFPSAALAWRASEEKFIKSISTLSNLKFRASIGQSGNTAIPSYLTLSTIATYFSPINGNTPSYGVVVDRPENLSLKWETTTQVDGGMDLGLFHDRLSLTVDWYLKRTKDLLIQKVTPGYTGYRNTWTNLGSIQNSGLEVDINGLIITKQNFSWNIGANIGFNRSKAIQIGDQLSLAPGVVSGIGTSAIIQNGQPLGQWYGYKTNGIFQSQAEINASGLTEINGIAISAVRPGTRKFIDINGDNKIDANDRTILGQGQPAFTGGLTNSVTYKGFNLNVVLQYSYGNKIYNANRVALESGRNVNNSNAVLANSWRPNLYDNTTGALVETGNPNNSYRMPGSPEENLMLSDWIEDGAYLRLSDVTLSYQFKSKFISRVGLRGLTLFGSGKNLWLWSKYTGYDPEVNTRQGGFGDLMPSLDYASYPRSRVYSLGIRAQF</sequence>
<evidence type="ECO:0000256" key="3">
    <source>
        <dbReference type="ARBA" id="ARBA00022452"/>
    </source>
</evidence>
<dbReference type="Gene3D" id="2.170.130.10">
    <property type="entry name" value="TonB-dependent receptor, plug domain"/>
    <property type="match status" value="1"/>
</dbReference>
<reference evidence="10 11" key="1">
    <citation type="submission" date="2023-11" db="EMBL/GenBank/DDBJ databases">
        <title>Analysis of the Genomes of Mucilaginibacter gossypii cycad 4 and M. sabulilitoris SNA2: microbes with the potential for plant growth promotion.</title>
        <authorList>
            <person name="Hirsch A.M."/>
            <person name="Humm E."/>
            <person name="Rubbi M."/>
            <person name="Del Vecchio G."/>
            <person name="Ha S.M."/>
            <person name="Pellegrini M."/>
            <person name="Gunsalus R.P."/>
        </authorList>
    </citation>
    <scope>NUCLEOTIDE SEQUENCE [LARGE SCALE GENOMIC DNA]</scope>
    <source>
        <strain evidence="10 11">SNA2</strain>
    </source>
</reference>
<dbReference type="PROSITE" id="PS52016">
    <property type="entry name" value="TONB_DEPENDENT_REC_3"/>
    <property type="match status" value="1"/>
</dbReference>
<dbReference type="InterPro" id="IPR012910">
    <property type="entry name" value="Plug_dom"/>
</dbReference>
<evidence type="ECO:0000256" key="1">
    <source>
        <dbReference type="ARBA" id="ARBA00004571"/>
    </source>
</evidence>
<keyword evidence="4 7" id="KW-0812">Transmembrane</keyword>
<dbReference type="SUPFAM" id="SSF56935">
    <property type="entry name" value="Porins"/>
    <property type="match status" value="1"/>
</dbReference>
<organism evidence="10 11">
    <name type="scientific">Mucilaginibacter sabulilitoris</name>
    <dbReference type="NCBI Taxonomy" id="1173583"/>
    <lineage>
        <taxon>Bacteria</taxon>
        <taxon>Pseudomonadati</taxon>
        <taxon>Bacteroidota</taxon>
        <taxon>Sphingobacteriia</taxon>
        <taxon>Sphingobacteriales</taxon>
        <taxon>Sphingobacteriaceae</taxon>
        <taxon>Mucilaginibacter</taxon>
    </lineage>
</organism>
<keyword evidence="2 7" id="KW-0813">Transport</keyword>
<keyword evidence="11" id="KW-1185">Reference proteome</keyword>
<comment type="subcellular location">
    <subcellularLocation>
        <location evidence="1 7">Cell outer membrane</location>
        <topology evidence="1 7">Multi-pass membrane protein</topology>
    </subcellularLocation>
</comment>
<dbReference type="InterPro" id="IPR023996">
    <property type="entry name" value="TonB-dep_OMP_SusC/RagA"/>
</dbReference>
<gene>
    <name evidence="10" type="ORF">SNE25_28150</name>
</gene>
<feature type="region of interest" description="Disordered" evidence="8">
    <location>
        <begin position="86"/>
        <end position="111"/>
    </location>
</feature>
<evidence type="ECO:0000256" key="6">
    <source>
        <dbReference type="ARBA" id="ARBA00023237"/>
    </source>
</evidence>
<dbReference type="EMBL" id="CP139558">
    <property type="protein sequence ID" value="WPU93196.1"/>
    <property type="molecule type" value="Genomic_DNA"/>
</dbReference>
<evidence type="ECO:0000256" key="7">
    <source>
        <dbReference type="PROSITE-ProRule" id="PRU01360"/>
    </source>
</evidence>
<dbReference type="NCBIfam" id="TIGR04057">
    <property type="entry name" value="SusC_RagA_signa"/>
    <property type="match status" value="1"/>
</dbReference>
<dbReference type="InterPro" id="IPR037066">
    <property type="entry name" value="Plug_dom_sf"/>
</dbReference>
<dbReference type="InterPro" id="IPR036942">
    <property type="entry name" value="Beta-barrel_TonB_sf"/>
</dbReference>
<dbReference type="Gene3D" id="2.60.40.1120">
    <property type="entry name" value="Carboxypeptidase-like, regulatory domain"/>
    <property type="match status" value="1"/>
</dbReference>
<dbReference type="SUPFAM" id="SSF49464">
    <property type="entry name" value="Carboxypeptidase regulatory domain-like"/>
    <property type="match status" value="1"/>
</dbReference>
<evidence type="ECO:0000313" key="10">
    <source>
        <dbReference type="EMBL" id="WPU93196.1"/>
    </source>
</evidence>
<evidence type="ECO:0000256" key="8">
    <source>
        <dbReference type="SAM" id="MobiDB-lite"/>
    </source>
</evidence>
<dbReference type="Proteomes" id="UP001324380">
    <property type="component" value="Chromosome"/>
</dbReference>
<feature type="domain" description="TonB-dependent receptor plug" evidence="9">
    <location>
        <begin position="190"/>
        <end position="296"/>
    </location>
</feature>
<evidence type="ECO:0000313" key="11">
    <source>
        <dbReference type="Proteomes" id="UP001324380"/>
    </source>
</evidence>